<dbReference type="PANTHER" id="PTHR22926">
    <property type="entry name" value="PHOSPHO-N-ACETYLMURAMOYL-PENTAPEPTIDE-TRANSFERASE"/>
    <property type="match status" value="1"/>
</dbReference>
<evidence type="ECO:0000256" key="7">
    <source>
        <dbReference type="HAMAP-Rule" id="MF_00038"/>
    </source>
</evidence>
<dbReference type="AlphaFoldDB" id="A0A1F7YCL0"/>
<feature type="transmembrane region" description="Helical" evidence="7">
    <location>
        <begin position="151"/>
        <end position="172"/>
    </location>
</feature>
<dbReference type="GO" id="GO:0046872">
    <property type="term" value="F:metal ion binding"/>
    <property type="evidence" value="ECO:0007669"/>
    <property type="project" value="UniProtKB-KW"/>
</dbReference>
<keyword evidence="5 7" id="KW-1133">Transmembrane helix</keyword>
<gene>
    <name evidence="7" type="primary">mraY</name>
    <name evidence="9" type="ORF">A2627_03050</name>
</gene>
<feature type="binding site" evidence="8">
    <location>
        <position position="261"/>
    </location>
    <ligand>
        <name>Mg(2+)</name>
        <dbReference type="ChEBI" id="CHEBI:18420"/>
    </ligand>
</feature>
<comment type="pathway">
    <text evidence="7">Cell wall biogenesis; peptidoglycan biosynthesis.</text>
</comment>
<evidence type="ECO:0000256" key="5">
    <source>
        <dbReference type="ARBA" id="ARBA00022989"/>
    </source>
</evidence>
<evidence type="ECO:0000313" key="10">
    <source>
        <dbReference type="Proteomes" id="UP000178851"/>
    </source>
</evidence>
<dbReference type="EMBL" id="MGGI01000025">
    <property type="protein sequence ID" value="OGM24920.1"/>
    <property type="molecule type" value="Genomic_DNA"/>
</dbReference>
<name>A0A1F7YCL0_9BACT</name>
<keyword evidence="7 8" id="KW-0460">Magnesium</keyword>
<organism evidence="9 10">
    <name type="scientific">Candidatus Woesebacteria bacterium RIFCSPHIGHO2_01_FULL_39_28</name>
    <dbReference type="NCBI Taxonomy" id="1802496"/>
    <lineage>
        <taxon>Bacteria</taxon>
        <taxon>Candidatus Woeseibacteriota</taxon>
    </lineage>
</organism>
<feature type="transmembrane region" description="Helical" evidence="7">
    <location>
        <begin position="184"/>
        <end position="202"/>
    </location>
</feature>
<dbReference type="PANTHER" id="PTHR22926:SF5">
    <property type="entry name" value="PHOSPHO-N-ACETYLMURAMOYL-PENTAPEPTIDE-TRANSFERASE HOMOLOG"/>
    <property type="match status" value="1"/>
</dbReference>
<dbReference type="GO" id="GO:0071555">
    <property type="term" value="P:cell wall organization"/>
    <property type="evidence" value="ECO:0007669"/>
    <property type="project" value="UniProtKB-KW"/>
</dbReference>
<reference evidence="9 10" key="1">
    <citation type="journal article" date="2016" name="Nat. Commun.">
        <title>Thousands of microbial genomes shed light on interconnected biogeochemical processes in an aquifer system.</title>
        <authorList>
            <person name="Anantharaman K."/>
            <person name="Brown C.T."/>
            <person name="Hug L.A."/>
            <person name="Sharon I."/>
            <person name="Castelle C.J."/>
            <person name="Probst A.J."/>
            <person name="Thomas B.C."/>
            <person name="Singh A."/>
            <person name="Wilkins M.J."/>
            <person name="Karaoz U."/>
            <person name="Brodie E.L."/>
            <person name="Williams K.H."/>
            <person name="Hubbard S.S."/>
            <person name="Banfield J.F."/>
        </authorList>
    </citation>
    <scope>NUCLEOTIDE SEQUENCE [LARGE SCALE GENOMIC DNA]</scope>
</reference>
<proteinExistence type="inferred from homology"/>
<dbReference type="PROSITE" id="PS01348">
    <property type="entry name" value="MRAY_2"/>
    <property type="match status" value="1"/>
</dbReference>
<feature type="transmembrane region" description="Helical" evidence="7">
    <location>
        <begin position="64"/>
        <end position="86"/>
    </location>
</feature>
<comment type="subcellular location">
    <subcellularLocation>
        <location evidence="7">Cell membrane</location>
        <topology evidence="7">Multi-pass membrane protein</topology>
    </subcellularLocation>
    <subcellularLocation>
        <location evidence="1">Membrane</location>
        <topology evidence="1">Multi-pass membrane protein</topology>
    </subcellularLocation>
</comment>
<dbReference type="Pfam" id="PF00953">
    <property type="entry name" value="Glycos_transf_4"/>
    <property type="match status" value="1"/>
</dbReference>
<comment type="function">
    <text evidence="7">Catalyzes the initial step of the lipid cycle reactions in the biosynthesis of the cell wall peptidoglycan: transfers peptidoglycan precursor phospho-MurNAc-pentapeptide from UDP-MurNAc-pentapeptide onto the lipid carrier undecaprenyl phosphate, yielding undecaprenyl-pyrophosphoryl-MurNAc-pentapeptide, known as lipid I.</text>
</comment>
<dbReference type="InterPro" id="IPR000715">
    <property type="entry name" value="Glycosyl_transferase_4"/>
</dbReference>
<feature type="transmembrane region" description="Helical" evidence="7">
    <location>
        <begin position="209"/>
        <end position="229"/>
    </location>
</feature>
<keyword evidence="3 7" id="KW-0808">Transferase</keyword>
<keyword evidence="7" id="KW-0573">Peptidoglycan synthesis</keyword>
<dbReference type="Proteomes" id="UP000178851">
    <property type="component" value="Unassembled WGS sequence"/>
</dbReference>
<accession>A0A1F7YCL0</accession>
<evidence type="ECO:0000256" key="4">
    <source>
        <dbReference type="ARBA" id="ARBA00022692"/>
    </source>
</evidence>
<dbReference type="EC" id="2.7.8.13" evidence="7"/>
<keyword evidence="7" id="KW-0961">Cell wall biogenesis/degradation</keyword>
<keyword evidence="4 7" id="KW-0812">Transmembrane</keyword>
<feature type="transmembrane region" description="Helical" evidence="7">
    <location>
        <begin position="235"/>
        <end position="255"/>
    </location>
</feature>
<evidence type="ECO:0000256" key="3">
    <source>
        <dbReference type="ARBA" id="ARBA00022679"/>
    </source>
</evidence>
<dbReference type="GO" id="GO:0005886">
    <property type="term" value="C:plasma membrane"/>
    <property type="evidence" value="ECO:0007669"/>
    <property type="project" value="UniProtKB-SubCell"/>
</dbReference>
<evidence type="ECO:0000256" key="2">
    <source>
        <dbReference type="ARBA" id="ARBA00005583"/>
    </source>
</evidence>
<dbReference type="PROSITE" id="PS01347">
    <property type="entry name" value="MRAY_1"/>
    <property type="match status" value="1"/>
</dbReference>
<dbReference type="InterPro" id="IPR018480">
    <property type="entry name" value="PNAcMuramoyl-5peptid_Trfase_CS"/>
</dbReference>
<keyword evidence="6 7" id="KW-0472">Membrane</keyword>
<dbReference type="UniPathway" id="UPA00219"/>
<feature type="transmembrane region" description="Helical" evidence="7">
    <location>
        <begin position="6"/>
        <end position="33"/>
    </location>
</feature>
<dbReference type="CDD" id="cd06852">
    <property type="entry name" value="GT_MraY"/>
    <property type="match status" value="1"/>
</dbReference>
<dbReference type="GO" id="GO:0009252">
    <property type="term" value="P:peptidoglycan biosynthetic process"/>
    <property type="evidence" value="ECO:0007669"/>
    <property type="project" value="UniProtKB-UniRule"/>
</dbReference>
<protein>
    <recommendedName>
        <fullName evidence="7">Phospho-N-acetylmuramoyl-pentapeptide-transferase</fullName>
        <ecNumber evidence="7">2.7.8.13</ecNumber>
    </recommendedName>
    <alternativeName>
        <fullName evidence="7">UDP-MurNAc-pentapeptide phosphotransferase</fullName>
    </alternativeName>
</protein>
<dbReference type="GO" id="GO:0051992">
    <property type="term" value="F:UDP-N-acetylmuramoyl-L-alanyl-D-glutamyl-meso-2,6-diaminopimelyl-D-alanyl-D-alanine:undecaprenyl-phosphate transferase activity"/>
    <property type="evidence" value="ECO:0007669"/>
    <property type="project" value="RHEA"/>
</dbReference>
<sequence>MNLPNYLPLALGLTIFSFFITSLLMVPFINLLYKLKFVRQKEESQKGKTSLFSKLHRKKAGTPTGGGILVLVTVTTLFTMVFSLASHSGVLIHSAHNLNFELFIIFFTFISFGFLGLSDDIAKIFAKGRGGERALALVYGLSRKQKFALQWILAGIIGFLLFKNLGIQIVHIPVFHITLNLGPLYILFAAFVIVFFTNAFNFTDGLDGLASGLLLIYLLAFGVIAGTHLDTPLSIFIALWVGSIIAFLYFNVWPARIFLGDAGAMSFGAMIAVVGLLTGNIAALFVIGGIFVIEAASSAMQILGWKILKKPFFPIAPIHHTFLAIGWEEPKIVMRAWIAGVILAIFGLWLASI</sequence>
<keyword evidence="7" id="KW-0133">Cell shape</keyword>
<feature type="transmembrane region" description="Helical" evidence="7">
    <location>
        <begin position="267"/>
        <end position="293"/>
    </location>
</feature>
<evidence type="ECO:0000256" key="1">
    <source>
        <dbReference type="ARBA" id="ARBA00004141"/>
    </source>
</evidence>
<evidence type="ECO:0000313" key="9">
    <source>
        <dbReference type="EMBL" id="OGM24920.1"/>
    </source>
</evidence>
<dbReference type="GO" id="GO:0051301">
    <property type="term" value="P:cell division"/>
    <property type="evidence" value="ECO:0007669"/>
    <property type="project" value="UniProtKB-KW"/>
</dbReference>
<dbReference type="HAMAP" id="MF_00038">
    <property type="entry name" value="MraY"/>
    <property type="match status" value="1"/>
</dbReference>
<comment type="similarity">
    <text evidence="2 7">Belongs to the glycosyltransferase 4 family. MraY subfamily.</text>
</comment>
<keyword evidence="7" id="KW-0132">Cell division</keyword>
<feature type="transmembrane region" description="Helical" evidence="7">
    <location>
        <begin position="98"/>
        <end position="117"/>
    </location>
</feature>
<feature type="transmembrane region" description="Helical" evidence="7">
    <location>
        <begin position="332"/>
        <end position="351"/>
    </location>
</feature>
<dbReference type="GO" id="GO:0008963">
    <property type="term" value="F:phospho-N-acetylmuramoyl-pentapeptide-transferase activity"/>
    <property type="evidence" value="ECO:0007669"/>
    <property type="project" value="UniProtKB-UniRule"/>
</dbReference>
<dbReference type="GO" id="GO:0008360">
    <property type="term" value="P:regulation of cell shape"/>
    <property type="evidence" value="ECO:0007669"/>
    <property type="project" value="UniProtKB-KW"/>
</dbReference>
<dbReference type="InterPro" id="IPR003524">
    <property type="entry name" value="PNAcMuramoyl-5peptid_Trfase"/>
</dbReference>
<evidence type="ECO:0000256" key="6">
    <source>
        <dbReference type="ARBA" id="ARBA00023136"/>
    </source>
</evidence>
<comment type="cofactor">
    <cofactor evidence="7 8">
        <name>Mg(2+)</name>
        <dbReference type="ChEBI" id="CHEBI:18420"/>
    </cofactor>
</comment>
<keyword evidence="7 8" id="KW-0479">Metal-binding</keyword>
<feature type="binding site" evidence="8">
    <location>
        <position position="201"/>
    </location>
    <ligand>
        <name>Mg(2+)</name>
        <dbReference type="ChEBI" id="CHEBI:18420"/>
    </ligand>
</feature>
<keyword evidence="7" id="KW-1003">Cell membrane</keyword>
<comment type="catalytic activity">
    <reaction evidence="7">
        <text>UDP-N-acetyl-alpha-D-muramoyl-L-alanyl-gamma-D-glutamyl-meso-2,6-diaminopimeloyl-D-alanyl-D-alanine + di-trans,octa-cis-undecaprenyl phosphate = di-trans,octa-cis-undecaprenyl diphospho-N-acetyl-alpha-D-muramoyl-L-alanyl-D-glutamyl-meso-2,6-diaminopimeloyl-D-alanyl-D-alanine + UMP</text>
        <dbReference type="Rhea" id="RHEA:28386"/>
        <dbReference type="ChEBI" id="CHEBI:57865"/>
        <dbReference type="ChEBI" id="CHEBI:60392"/>
        <dbReference type="ChEBI" id="CHEBI:61386"/>
        <dbReference type="ChEBI" id="CHEBI:61387"/>
        <dbReference type="EC" id="2.7.8.13"/>
    </reaction>
</comment>
<keyword evidence="7" id="KW-0131">Cell cycle</keyword>
<evidence type="ECO:0000256" key="8">
    <source>
        <dbReference type="PIRSR" id="PIRSR600715-1"/>
    </source>
</evidence>
<comment type="caution">
    <text evidence="9">The sequence shown here is derived from an EMBL/GenBank/DDBJ whole genome shotgun (WGS) entry which is preliminary data.</text>
</comment>